<comment type="caution">
    <text evidence="3">The sequence shown here is derived from an EMBL/GenBank/DDBJ whole genome shotgun (WGS) entry which is preliminary data.</text>
</comment>
<accession>A0A510UDL2</accession>
<dbReference type="AlphaFoldDB" id="A0A510UDL2"/>
<protein>
    <recommendedName>
        <fullName evidence="5">Terminase</fullName>
    </recommendedName>
</protein>
<feature type="repeat" description="TPR" evidence="1">
    <location>
        <begin position="194"/>
        <end position="227"/>
    </location>
</feature>
<evidence type="ECO:0000256" key="2">
    <source>
        <dbReference type="SAM" id="MobiDB-lite"/>
    </source>
</evidence>
<dbReference type="Proteomes" id="UP000321787">
    <property type="component" value="Unassembled WGS sequence"/>
</dbReference>
<dbReference type="PROSITE" id="PS50005">
    <property type="entry name" value="TPR"/>
    <property type="match status" value="1"/>
</dbReference>
<evidence type="ECO:0000313" key="4">
    <source>
        <dbReference type="Proteomes" id="UP000321787"/>
    </source>
</evidence>
<dbReference type="GO" id="GO:0004519">
    <property type="term" value="F:endonuclease activity"/>
    <property type="evidence" value="ECO:0007669"/>
    <property type="project" value="InterPro"/>
</dbReference>
<organism evidence="3 4">
    <name type="scientific">Aliivibrio fischeri</name>
    <name type="common">Vibrio fischeri</name>
    <dbReference type="NCBI Taxonomy" id="668"/>
    <lineage>
        <taxon>Bacteria</taxon>
        <taxon>Pseudomonadati</taxon>
        <taxon>Pseudomonadota</taxon>
        <taxon>Gammaproteobacteria</taxon>
        <taxon>Vibrionales</taxon>
        <taxon>Vibrionaceae</taxon>
        <taxon>Aliivibrio</taxon>
    </lineage>
</organism>
<sequence length="244" mass="27679">MLTLLTKRKARAAAKAAVEERTALMNIPELNSNTSSDNKKNETQPPYSLLDGKSWDEVQHTLKMDLEYARTLAGSEEKVPFKQELIKKYTSTVKHFLDTRHNFEGLDVVWWYFQWQVDCGALTDIHDTFKHCVLHGLNSPTGWKSNGHTAYLDIIRKYSDTAYKAGTPFNMKYLMEAVQDITSGKLTTNAPLKVKLFRLAGDLQLDAGKSEEALALFNVVMMIDPKKGGRITKIKELKEELGHE</sequence>
<dbReference type="EMBL" id="BJTZ01000002">
    <property type="protein sequence ID" value="GEK12589.1"/>
    <property type="molecule type" value="Genomic_DNA"/>
</dbReference>
<keyword evidence="1" id="KW-0802">TPR repeat</keyword>
<feature type="region of interest" description="Disordered" evidence="2">
    <location>
        <begin position="27"/>
        <end position="50"/>
    </location>
</feature>
<dbReference type="GO" id="GO:0003677">
    <property type="term" value="F:DNA binding"/>
    <property type="evidence" value="ECO:0007669"/>
    <property type="project" value="InterPro"/>
</dbReference>
<evidence type="ECO:0000313" key="3">
    <source>
        <dbReference type="EMBL" id="GEK12589.1"/>
    </source>
</evidence>
<proteinExistence type="predicted"/>
<evidence type="ECO:0000256" key="1">
    <source>
        <dbReference type="PROSITE-ProRule" id="PRU00339"/>
    </source>
</evidence>
<dbReference type="InterPro" id="IPR019734">
    <property type="entry name" value="TPR_rpt"/>
</dbReference>
<dbReference type="InterPro" id="IPR010270">
    <property type="entry name" value="Phage_P2_GpM"/>
</dbReference>
<reference evidence="3 4" key="1">
    <citation type="submission" date="2019-07" db="EMBL/GenBank/DDBJ databases">
        <title>Whole genome shotgun sequence of Aliivibrio fischeri NBRC 101058.</title>
        <authorList>
            <person name="Hosoyama A."/>
            <person name="Uohara A."/>
            <person name="Ohji S."/>
            <person name="Ichikawa N."/>
        </authorList>
    </citation>
    <scope>NUCLEOTIDE SEQUENCE [LARGE SCALE GENOMIC DNA]</scope>
    <source>
        <strain evidence="3 4">NBRC 101058</strain>
    </source>
</reference>
<gene>
    <name evidence="3" type="ORF">AFI02nite_06250</name>
</gene>
<dbReference type="RefSeq" id="WP_146861719.1">
    <property type="nucleotide sequence ID" value="NZ_BJTZ01000002.1"/>
</dbReference>
<evidence type="ECO:0008006" key="5">
    <source>
        <dbReference type="Google" id="ProtNLM"/>
    </source>
</evidence>
<name>A0A510UDL2_ALIFS</name>
<dbReference type="Pfam" id="PF05944">
    <property type="entry name" value="Phage_term_smal"/>
    <property type="match status" value="1"/>
</dbReference>